<keyword evidence="4" id="KW-1185">Reference proteome</keyword>
<proteinExistence type="predicted"/>
<evidence type="ECO:0000313" key="3">
    <source>
        <dbReference type="Proteomes" id="UP000231655"/>
    </source>
</evidence>
<dbReference type="SFLD" id="SFLDG01129">
    <property type="entry name" value="C1.5:_HAD__Beta-PGM__Phosphata"/>
    <property type="match status" value="1"/>
</dbReference>
<dbReference type="PANTHER" id="PTHR43611">
    <property type="entry name" value="ALPHA-D-GLUCOSE 1-PHOSPHATE PHOSPHATASE"/>
    <property type="match status" value="1"/>
</dbReference>
<gene>
    <name evidence="1" type="ORF">CVM39_15295</name>
    <name evidence="2" type="ORF">SAMN06297129_0096</name>
</gene>
<dbReference type="OrthoDB" id="9807742at2"/>
<dbReference type="PRINTS" id="PR00413">
    <property type="entry name" value="HADHALOGNASE"/>
</dbReference>
<dbReference type="InterPro" id="IPR023198">
    <property type="entry name" value="PGP-like_dom2"/>
</dbReference>
<evidence type="ECO:0000313" key="4">
    <source>
        <dbReference type="Proteomes" id="UP000231702"/>
    </source>
</evidence>
<dbReference type="Pfam" id="PF00702">
    <property type="entry name" value="Hydrolase"/>
    <property type="match status" value="1"/>
</dbReference>
<dbReference type="Proteomes" id="UP000231702">
    <property type="component" value="Unassembled WGS sequence"/>
</dbReference>
<evidence type="ECO:0000313" key="2">
    <source>
        <dbReference type="EMBL" id="SNY35879.1"/>
    </source>
</evidence>
<evidence type="ECO:0000313" key="1">
    <source>
        <dbReference type="EMBL" id="PJE27925.1"/>
    </source>
</evidence>
<accession>A0A285HJG1</accession>
<dbReference type="InterPro" id="IPR023214">
    <property type="entry name" value="HAD_sf"/>
</dbReference>
<dbReference type="RefSeq" id="WP_097143916.1">
    <property type="nucleotide sequence ID" value="NZ_OBEA01000001.1"/>
</dbReference>
<organism evidence="2 3">
    <name type="scientific">Pseudooceanicola antarcticus</name>
    <dbReference type="NCBI Taxonomy" id="1247613"/>
    <lineage>
        <taxon>Bacteria</taxon>
        <taxon>Pseudomonadati</taxon>
        <taxon>Pseudomonadota</taxon>
        <taxon>Alphaproteobacteria</taxon>
        <taxon>Rhodobacterales</taxon>
        <taxon>Paracoccaceae</taxon>
        <taxon>Pseudooceanicola</taxon>
    </lineage>
</organism>
<dbReference type="InterPro" id="IPR036412">
    <property type="entry name" value="HAD-like_sf"/>
</dbReference>
<dbReference type="SUPFAM" id="SSF56784">
    <property type="entry name" value="HAD-like"/>
    <property type="match status" value="1"/>
</dbReference>
<protein>
    <submittedName>
        <fullName evidence="1 2">Haloacid dehalogenase</fullName>
    </submittedName>
</protein>
<dbReference type="NCBIfam" id="TIGR01509">
    <property type="entry name" value="HAD-SF-IA-v3"/>
    <property type="match status" value="1"/>
</dbReference>
<dbReference type="AlphaFoldDB" id="A0A285HJG1"/>
<dbReference type="Gene3D" id="1.10.150.240">
    <property type="entry name" value="Putative phosphatase, domain 2"/>
    <property type="match status" value="1"/>
</dbReference>
<dbReference type="SFLD" id="SFLDS00003">
    <property type="entry name" value="Haloacid_Dehalogenase"/>
    <property type="match status" value="1"/>
</dbReference>
<reference evidence="2 3" key="1">
    <citation type="submission" date="2017-09" db="EMBL/GenBank/DDBJ databases">
        <authorList>
            <person name="Ehlers B."/>
            <person name="Leendertz F.H."/>
        </authorList>
    </citation>
    <scope>NUCLEOTIDE SEQUENCE [LARGE SCALE GENOMIC DNA]</scope>
    <source>
        <strain evidence="2 3">CGMCC 1.12662</strain>
    </source>
</reference>
<dbReference type="Proteomes" id="UP000231655">
    <property type="component" value="Unassembled WGS sequence"/>
</dbReference>
<dbReference type="EMBL" id="PGTD01000017">
    <property type="protein sequence ID" value="PJE27925.1"/>
    <property type="molecule type" value="Genomic_DNA"/>
</dbReference>
<dbReference type="Gene3D" id="3.40.50.1000">
    <property type="entry name" value="HAD superfamily/HAD-like"/>
    <property type="match status" value="1"/>
</dbReference>
<dbReference type="PANTHER" id="PTHR43611:SF3">
    <property type="entry name" value="FLAVIN MONONUCLEOTIDE HYDROLASE 1, CHLOROPLATIC"/>
    <property type="match status" value="1"/>
</dbReference>
<name>A0A285HJG1_9RHOB</name>
<dbReference type="EMBL" id="OBEA01000001">
    <property type="protein sequence ID" value="SNY35879.1"/>
    <property type="molecule type" value="Genomic_DNA"/>
</dbReference>
<dbReference type="InterPro" id="IPR006439">
    <property type="entry name" value="HAD-SF_hydro_IA"/>
</dbReference>
<sequence>MTQAPIKAVVFDIGNVLVEWHPEAHYDRKFGEERRREIFANVDLHAMNDRVDRGGDLEELAARLAEDHPEYREEILTWHADWLTMCAPPIPHSWRLLRALRAKGIPVFSLTNFGKGTYRTAAAEYEVLNEFDQDYISGHMEVIKPDPRIYEMLEEGSGLSGASLIFTDDRADNIAAAAARGWRTHLFEGPEGWAARLVAEGLLTEEEAA</sequence>
<reference evidence="1 4" key="2">
    <citation type="journal article" date="2018" name="Int. J. Syst. Evol. Microbiol.">
        <title>Pseudooceanicola lipolyticus sp. nov., a marine alphaproteobacterium, reclassification of Oceanicola flagellatus as Pseudooceanicola flagellatus comb. nov. and emended description of the genus Pseudooceanicola.</title>
        <authorList>
            <person name="Huang M.-M."/>
            <person name="Guo L.-L."/>
            <person name="Wu Y.-H."/>
            <person name="Lai Q.-L."/>
            <person name="Shao Z.-Z."/>
            <person name="Wang C.-S."/>
            <person name="Wu M."/>
            <person name="Xu X.-W."/>
        </authorList>
    </citation>
    <scope>NUCLEOTIDE SEQUENCE [LARGE SCALE GENOMIC DNA]</scope>
    <source>
        <strain evidence="1 4">Ar-45</strain>
    </source>
</reference>